<keyword evidence="1" id="KW-1133">Transmembrane helix</keyword>
<dbReference type="Proteomes" id="UP000005286">
    <property type="component" value="Unassembled WGS sequence"/>
</dbReference>
<keyword evidence="1" id="KW-0812">Transmembrane</keyword>
<reference evidence="2 3" key="1">
    <citation type="submission" date="2011-01" db="EMBL/GenBank/DDBJ databases">
        <authorList>
            <person name="Durkin A.S."/>
            <person name="Madupu R."/>
            <person name="Torralba M."/>
            <person name="Gillis M."/>
            <person name="Methe B."/>
            <person name="Sutton G."/>
            <person name="Nelson K.E."/>
        </authorList>
    </citation>
    <scope>NUCLEOTIDE SEQUENCE [LARGE SCALE GENOMIC DNA]</scope>
    <source>
        <strain evidence="2 3">ACS-065-V-Col13</strain>
    </source>
</reference>
<organism evidence="2 3">
    <name type="scientific">Anaerococcus prevotii ACS-065-V-Col13</name>
    <dbReference type="NCBI Taxonomy" id="879305"/>
    <lineage>
        <taxon>Bacteria</taxon>
        <taxon>Bacillati</taxon>
        <taxon>Bacillota</taxon>
        <taxon>Tissierellia</taxon>
        <taxon>Tissierellales</taxon>
        <taxon>Peptoniphilaceae</taxon>
        <taxon>Anaerococcus</taxon>
    </lineage>
</organism>
<comment type="caution">
    <text evidence="2">The sequence shown here is derived from an EMBL/GenBank/DDBJ whole genome shotgun (WGS) entry which is preliminary data.</text>
</comment>
<dbReference type="PATRIC" id="fig|879305.3.peg.1615"/>
<evidence type="ECO:0000256" key="1">
    <source>
        <dbReference type="SAM" id="Phobius"/>
    </source>
</evidence>
<feature type="transmembrane region" description="Helical" evidence="1">
    <location>
        <begin position="74"/>
        <end position="93"/>
    </location>
</feature>
<dbReference type="AlphaFoldDB" id="F0GXT3"/>
<sequence>MKKHSLTEILLYLITGLLPLIGYYLLMSEYFRVSPFEGYYLIITIYLIICYLLYPISGIKLSEHIVNKASDRLLMPQSKMLIAFIFAPFIVIFNRKK</sequence>
<gene>
    <name evidence="2" type="ORF">HMPREF9290_0328</name>
</gene>
<name>F0GXT3_9FIRM</name>
<dbReference type="RefSeq" id="WP_004835707.1">
    <property type="nucleotide sequence ID" value="NZ_AEXM01000035.1"/>
</dbReference>
<keyword evidence="3" id="KW-1185">Reference proteome</keyword>
<protein>
    <submittedName>
        <fullName evidence="2">Uncharacterized protein</fullName>
    </submittedName>
</protein>
<keyword evidence="1" id="KW-0472">Membrane</keyword>
<accession>F0GXT3</accession>
<evidence type="ECO:0000313" key="3">
    <source>
        <dbReference type="Proteomes" id="UP000005286"/>
    </source>
</evidence>
<feature type="transmembrane region" description="Helical" evidence="1">
    <location>
        <begin position="6"/>
        <end position="26"/>
    </location>
</feature>
<dbReference type="EMBL" id="AEXM01000035">
    <property type="protein sequence ID" value="EGC81359.1"/>
    <property type="molecule type" value="Genomic_DNA"/>
</dbReference>
<dbReference type="STRING" id="879305.HMPREF9290_0328"/>
<evidence type="ECO:0000313" key="2">
    <source>
        <dbReference type="EMBL" id="EGC81359.1"/>
    </source>
</evidence>
<feature type="transmembrane region" description="Helical" evidence="1">
    <location>
        <begin position="38"/>
        <end position="54"/>
    </location>
</feature>
<proteinExistence type="predicted"/>